<organism evidence="3 4">
    <name type="scientific">Sediminicurvatus halobius</name>
    <dbReference type="NCBI Taxonomy" id="2182432"/>
    <lineage>
        <taxon>Bacteria</taxon>
        <taxon>Pseudomonadati</taxon>
        <taxon>Pseudomonadota</taxon>
        <taxon>Gammaproteobacteria</taxon>
        <taxon>Chromatiales</taxon>
        <taxon>Ectothiorhodospiraceae</taxon>
        <taxon>Sediminicurvatus</taxon>
    </lineage>
</organism>
<dbReference type="PANTHER" id="PTHR34406">
    <property type="entry name" value="PROTEIN YCEI"/>
    <property type="match status" value="1"/>
</dbReference>
<evidence type="ECO:0000256" key="1">
    <source>
        <dbReference type="SAM" id="SignalP"/>
    </source>
</evidence>
<comment type="caution">
    <text evidence="3">The sequence shown here is derived from an EMBL/GenBank/DDBJ whole genome shotgun (WGS) entry which is preliminary data.</text>
</comment>
<keyword evidence="4" id="KW-1185">Reference proteome</keyword>
<dbReference type="OrthoDB" id="1247465at2"/>
<dbReference type="AlphaFoldDB" id="A0A2U2N796"/>
<dbReference type="EMBL" id="QFFI01000004">
    <property type="protein sequence ID" value="PWG64972.1"/>
    <property type="molecule type" value="Genomic_DNA"/>
</dbReference>
<dbReference type="SUPFAM" id="SSF101874">
    <property type="entry name" value="YceI-like"/>
    <property type="match status" value="1"/>
</dbReference>
<evidence type="ECO:0000259" key="2">
    <source>
        <dbReference type="SMART" id="SM00867"/>
    </source>
</evidence>
<dbReference type="Proteomes" id="UP000245474">
    <property type="component" value="Unassembled WGS sequence"/>
</dbReference>
<protein>
    <submittedName>
        <fullName evidence="3">YceI family protein</fullName>
    </submittedName>
</protein>
<proteinExistence type="predicted"/>
<dbReference type="Pfam" id="PF04264">
    <property type="entry name" value="YceI"/>
    <property type="match status" value="1"/>
</dbReference>
<feature type="signal peptide" evidence="1">
    <location>
        <begin position="1"/>
        <end position="17"/>
    </location>
</feature>
<dbReference type="Gene3D" id="2.40.128.110">
    <property type="entry name" value="Lipid/polyisoprenoid-binding, YceI-like"/>
    <property type="match status" value="1"/>
</dbReference>
<reference evidence="3 4" key="1">
    <citation type="submission" date="2018-05" db="EMBL/GenBank/DDBJ databases">
        <title>Spiribacter halobius sp. nov., a moderately halophilic bacterium isolated from marine solar saltern.</title>
        <authorList>
            <person name="Zheng W.-S."/>
            <person name="Lu D.-C."/>
            <person name="Du Z.-J."/>
        </authorList>
    </citation>
    <scope>NUCLEOTIDE SEQUENCE [LARGE SCALE GENOMIC DNA]</scope>
    <source>
        <strain evidence="3 4">E85</strain>
    </source>
</reference>
<feature type="chain" id="PRO_5015446765" evidence="1">
    <location>
        <begin position="18"/>
        <end position="182"/>
    </location>
</feature>
<gene>
    <name evidence="3" type="ORF">DEM34_04040</name>
</gene>
<name>A0A2U2N796_9GAMM</name>
<dbReference type="SMART" id="SM00867">
    <property type="entry name" value="YceI"/>
    <property type="match status" value="1"/>
</dbReference>
<evidence type="ECO:0000313" key="4">
    <source>
        <dbReference type="Proteomes" id="UP000245474"/>
    </source>
</evidence>
<evidence type="ECO:0000313" key="3">
    <source>
        <dbReference type="EMBL" id="PWG64972.1"/>
    </source>
</evidence>
<dbReference type="InterPro" id="IPR036761">
    <property type="entry name" value="TTHA0802/YceI-like_sf"/>
</dbReference>
<dbReference type="RefSeq" id="WP_109676505.1">
    <property type="nucleotide sequence ID" value="NZ_CP086615.1"/>
</dbReference>
<dbReference type="InterPro" id="IPR007372">
    <property type="entry name" value="Lipid/polyisoprenoid-bd_YceI"/>
</dbReference>
<sequence>MRWLAMLAALVAIPATAADNWQILQEDSSLTFEATQQGGTFDGGFERFSAEMRFSADDLANSGFDVTVDVTSIDTGSRQRDRELPKASWFHFDEYPEATFRTTEIRAVDGGYEAVGDLTIRGNTHEIVLPFTWETQGDTARMDGEVTIDRTRYGVGQGDWEDPDAVGHEVTVIVDLTLERDA</sequence>
<dbReference type="PANTHER" id="PTHR34406:SF1">
    <property type="entry name" value="PROTEIN YCEI"/>
    <property type="match status" value="1"/>
</dbReference>
<feature type="domain" description="Lipid/polyisoprenoid-binding YceI-like" evidence="2">
    <location>
        <begin position="20"/>
        <end position="179"/>
    </location>
</feature>
<keyword evidence="1" id="KW-0732">Signal</keyword>
<accession>A0A2U2N796</accession>